<dbReference type="EMBL" id="JAFCMP010000490">
    <property type="protein sequence ID" value="KAG5179191.1"/>
    <property type="molecule type" value="Genomic_DNA"/>
</dbReference>
<dbReference type="Gene3D" id="2.60.120.620">
    <property type="entry name" value="q2cbj1_9rhob like domain"/>
    <property type="match status" value="1"/>
</dbReference>
<dbReference type="InterPro" id="IPR005123">
    <property type="entry name" value="Oxoglu/Fe-dep_dioxygenase_dom"/>
</dbReference>
<organism evidence="2 3">
    <name type="scientific">Tribonema minus</name>
    <dbReference type="NCBI Taxonomy" id="303371"/>
    <lineage>
        <taxon>Eukaryota</taxon>
        <taxon>Sar</taxon>
        <taxon>Stramenopiles</taxon>
        <taxon>Ochrophyta</taxon>
        <taxon>PX clade</taxon>
        <taxon>Xanthophyceae</taxon>
        <taxon>Tribonematales</taxon>
        <taxon>Tribonemataceae</taxon>
        <taxon>Tribonema</taxon>
    </lineage>
</organism>
<protein>
    <recommendedName>
        <fullName evidence="1">Fe2OG dioxygenase domain-containing protein</fullName>
    </recommendedName>
</protein>
<evidence type="ECO:0000313" key="2">
    <source>
        <dbReference type="EMBL" id="KAG5179191.1"/>
    </source>
</evidence>
<name>A0A835YPG7_9STRA</name>
<dbReference type="Pfam" id="PF13640">
    <property type="entry name" value="2OG-FeII_Oxy_3"/>
    <property type="match status" value="1"/>
</dbReference>
<dbReference type="InterPro" id="IPR044862">
    <property type="entry name" value="Pro_4_hyd_alph_FE2OG_OXY"/>
</dbReference>
<feature type="domain" description="Fe2OG dioxygenase" evidence="1">
    <location>
        <begin position="86"/>
        <end position="192"/>
    </location>
</feature>
<reference evidence="2" key="1">
    <citation type="submission" date="2021-02" db="EMBL/GenBank/DDBJ databases">
        <title>First Annotated Genome of the Yellow-green Alga Tribonema minus.</title>
        <authorList>
            <person name="Mahan K.M."/>
        </authorList>
    </citation>
    <scope>NUCLEOTIDE SEQUENCE</scope>
    <source>
        <strain evidence="2">UTEX B ZZ1240</strain>
    </source>
</reference>
<accession>A0A835YPG7</accession>
<sequence>MYRSLTPVPGEVALISGTLADSDLQEFAVFVNDKLADSERRFAGGARFMNGKCVNPGLALKIYDAVRRGLPSDQYVDGSHVAWKVVGHSRFKVVMYASISTGQGFGIHTDTGAEWDDLKREYSKFTVLVCLSDKFSGGDTQFYDDDYAATVRVQHARGRLLMFDINLPHSGEEVSDGTKRWIGTEIVCQRLS</sequence>
<comment type="caution">
    <text evidence="2">The sequence shown here is derived from an EMBL/GenBank/DDBJ whole genome shotgun (WGS) entry which is preliminary data.</text>
</comment>
<evidence type="ECO:0000313" key="3">
    <source>
        <dbReference type="Proteomes" id="UP000664859"/>
    </source>
</evidence>
<evidence type="ECO:0000259" key="1">
    <source>
        <dbReference type="PROSITE" id="PS51471"/>
    </source>
</evidence>
<dbReference type="Proteomes" id="UP000664859">
    <property type="component" value="Unassembled WGS sequence"/>
</dbReference>
<dbReference type="AlphaFoldDB" id="A0A835YPG7"/>
<gene>
    <name evidence="2" type="ORF">JKP88DRAFT_247609</name>
</gene>
<dbReference type="OrthoDB" id="69177at2759"/>
<keyword evidence="3" id="KW-1185">Reference proteome</keyword>
<dbReference type="PROSITE" id="PS51471">
    <property type="entry name" value="FE2OG_OXY"/>
    <property type="match status" value="1"/>
</dbReference>
<proteinExistence type="predicted"/>